<keyword evidence="4 8" id="KW-0472">Membrane</keyword>
<dbReference type="Pfam" id="PF00015">
    <property type="entry name" value="MCPsignal"/>
    <property type="match status" value="1"/>
</dbReference>
<dbReference type="SUPFAM" id="SSF58104">
    <property type="entry name" value="Methyl-accepting chemotaxis protein (MCP) signaling domain"/>
    <property type="match status" value="1"/>
</dbReference>
<feature type="transmembrane region" description="Helical" evidence="8">
    <location>
        <begin position="12"/>
        <end position="29"/>
    </location>
</feature>
<evidence type="ECO:0000256" key="4">
    <source>
        <dbReference type="ARBA" id="ARBA00023136"/>
    </source>
</evidence>
<dbReference type="PANTHER" id="PTHR32089:SF112">
    <property type="entry name" value="LYSOZYME-LIKE PROTEIN-RELATED"/>
    <property type="match status" value="1"/>
</dbReference>
<evidence type="ECO:0000313" key="12">
    <source>
        <dbReference type="Proteomes" id="UP000032487"/>
    </source>
</evidence>
<evidence type="ECO:0000256" key="8">
    <source>
        <dbReference type="SAM" id="Phobius"/>
    </source>
</evidence>
<feature type="domain" description="Methyl-accepting transducer" evidence="9">
    <location>
        <begin position="275"/>
        <end position="511"/>
    </location>
</feature>
<keyword evidence="5 7" id="KW-0807">Transducer</keyword>
<evidence type="ECO:0000256" key="2">
    <source>
        <dbReference type="ARBA" id="ARBA00022692"/>
    </source>
</evidence>
<name>A0A0D9ALF3_STUST</name>
<keyword evidence="2 8" id="KW-0812">Transmembrane</keyword>
<protein>
    <recommendedName>
        <fullName evidence="13">Methyl-accepting chemotaxis protein</fullName>
    </recommendedName>
</protein>
<dbReference type="PROSITE" id="PS50111">
    <property type="entry name" value="CHEMOTAXIS_TRANSDUC_2"/>
    <property type="match status" value="1"/>
</dbReference>
<evidence type="ECO:0000313" key="11">
    <source>
        <dbReference type="EMBL" id="KJH81823.1"/>
    </source>
</evidence>
<dbReference type="PROSITE" id="PS50885">
    <property type="entry name" value="HAMP"/>
    <property type="match status" value="1"/>
</dbReference>
<dbReference type="RefSeq" id="WP_045162387.1">
    <property type="nucleotide sequence ID" value="NZ_JYHV01000019.1"/>
</dbReference>
<dbReference type="GO" id="GO:0016020">
    <property type="term" value="C:membrane"/>
    <property type="evidence" value="ECO:0007669"/>
    <property type="project" value="UniProtKB-SubCell"/>
</dbReference>
<dbReference type="Gene3D" id="6.10.340.10">
    <property type="match status" value="1"/>
</dbReference>
<dbReference type="PATRIC" id="fig|316.101.peg.3659"/>
<comment type="similarity">
    <text evidence="6">Belongs to the methyl-accepting chemotaxis (MCP) protein family.</text>
</comment>
<dbReference type="Proteomes" id="UP000032487">
    <property type="component" value="Unassembled WGS sequence"/>
</dbReference>
<evidence type="ECO:0000259" key="9">
    <source>
        <dbReference type="PROSITE" id="PS50111"/>
    </source>
</evidence>
<dbReference type="SMART" id="SM00304">
    <property type="entry name" value="HAMP"/>
    <property type="match status" value="1"/>
</dbReference>
<accession>A0A0D9ALF3</accession>
<evidence type="ECO:0008006" key="13">
    <source>
        <dbReference type="Google" id="ProtNLM"/>
    </source>
</evidence>
<dbReference type="InterPro" id="IPR003660">
    <property type="entry name" value="HAMP_dom"/>
</dbReference>
<organism evidence="11 12">
    <name type="scientific">Stutzerimonas stutzeri</name>
    <name type="common">Pseudomonas stutzeri</name>
    <dbReference type="NCBI Taxonomy" id="316"/>
    <lineage>
        <taxon>Bacteria</taxon>
        <taxon>Pseudomonadati</taxon>
        <taxon>Pseudomonadota</taxon>
        <taxon>Gammaproteobacteria</taxon>
        <taxon>Pseudomonadales</taxon>
        <taxon>Pseudomonadaceae</taxon>
        <taxon>Stutzerimonas</taxon>
    </lineage>
</organism>
<sequence length="547" mass="59658">MRQALRFSIGSKLVIIFAIFILGFGSLLFTTQARFAKLQEQEEEQFQRHYQRVSLVNQLRANLADLRGDLLLALNASMQGSQTGSSGLEESIRKGSEDNDRIVRQLQSDSTNDIEVIRIVDRIVELRTALVEVRNQQLQLMRDGRPEVAVQLQTREQAERLERINKLGAELTRLTDRRISESFAVSQQQLEATRTSTFQLCLMLVLISGVLAWLLSRHISKPLAWLTGLAEQIGRGDIPRSVPTSSRQDEVGSLAKAFADMSLYLREMVQEINEGVSVLASSSEEILAATSQAASSTQETATAISEIATTVEEVKQTAVLASTKSKTVTESAERTRLVAQSGFQAVDEALKGMQQIREQMQAVAESIMRLGDQTQAIGEIVATVGDLAEQSNLLGVNASIEAVKAGEAGKGFSVVAQEVKALADQSKQATAQVRGILGDIQKAMTKAVMLAEQGSKAVETGYERARVSGESIRTLSSSIEESSDVALQIAATSQQQMAGMDQISSAMDYIRQASQDNVGGTRQVDVAARNLHEVGLKLKTLTSRFRL</sequence>
<evidence type="ECO:0000256" key="6">
    <source>
        <dbReference type="ARBA" id="ARBA00029447"/>
    </source>
</evidence>
<feature type="domain" description="HAMP" evidence="10">
    <location>
        <begin position="217"/>
        <end position="270"/>
    </location>
</feature>
<dbReference type="PANTHER" id="PTHR32089">
    <property type="entry name" value="METHYL-ACCEPTING CHEMOTAXIS PROTEIN MCPB"/>
    <property type="match status" value="1"/>
</dbReference>
<keyword evidence="3 8" id="KW-1133">Transmembrane helix</keyword>
<comment type="subcellular location">
    <subcellularLocation>
        <location evidence="1">Membrane</location>
    </subcellularLocation>
</comment>
<reference evidence="11 12" key="1">
    <citation type="submission" date="2015-02" db="EMBL/GenBank/DDBJ databases">
        <title>Draft genome sequence of Pseudomonas stutzeri NT0128 isolated from wheat (Triticum turgidum) rhizosphere.</title>
        <authorList>
            <person name="Tovi N."/>
            <person name="Frenk S."/>
            <person name="Hadar Y."/>
            <person name="Minz D."/>
        </authorList>
    </citation>
    <scope>NUCLEOTIDE SEQUENCE [LARGE SCALE GENOMIC DNA]</scope>
    <source>
        <strain evidence="11 12">NT0128</strain>
    </source>
</reference>
<evidence type="ECO:0000259" key="10">
    <source>
        <dbReference type="PROSITE" id="PS50885"/>
    </source>
</evidence>
<dbReference type="InterPro" id="IPR024478">
    <property type="entry name" value="HlyB_4HB_MCP"/>
</dbReference>
<comment type="caution">
    <text evidence="11">The sequence shown here is derived from an EMBL/GenBank/DDBJ whole genome shotgun (WGS) entry which is preliminary data.</text>
</comment>
<dbReference type="GO" id="GO:0007165">
    <property type="term" value="P:signal transduction"/>
    <property type="evidence" value="ECO:0007669"/>
    <property type="project" value="UniProtKB-KW"/>
</dbReference>
<dbReference type="InterPro" id="IPR004089">
    <property type="entry name" value="MCPsignal_dom"/>
</dbReference>
<evidence type="ECO:0000256" key="1">
    <source>
        <dbReference type="ARBA" id="ARBA00004370"/>
    </source>
</evidence>
<dbReference type="EMBL" id="JYHV01000019">
    <property type="protein sequence ID" value="KJH81823.1"/>
    <property type="molecule type" value="Genomic_DNA"/>
</dbReference>
<evidence type="ECO:0000256" key="7">
    <source>
        <dbReference type="PROSITE-ProRule" id="PRU00284"/>
    </source>
</evidence>
<dbReference type="AlphaFoldDB" id="A0A0D9ALF3"/>
<dbReference type="Pfam" id="PF12729">
    <property type="entry name" value="4HB_MCP_1"/>
    <property type="match status" value="1"/>
</dbReference>
<dbReference type="Pfam" id="PF00672">
    <property type="entry name" value="HAMP"/>
    <property type="match status" value="1"/>
</dbReference>
<dbReference type="GO" id="GO:0006935">
    <property type="term" value="P:chemotaxis"/>
    <property type="evidence" value="ECO:0007669"/>
    <property type="project" value="UniProtKB-ARBA"/>
</dbReference>
<dbReference type="SMART" id="SM00283">
    <property type="entry name" value="MA"/>
    <property type="match status" value="1"/>
</dbReference>
<evidence type="ECO:0000256" key="5">
    <source>
        <dbReference type="ARBA" id="ARBA00023224"/>
    </source>
</evidence>
<proteinExistence type="inferred from homology"/>
<dbReference type="Gene3D" id="1.10.287.950">
    <property type="entry name" value="Methyl-accepting chemotaxis protein"/>
    <property type="match status" value="1"/>
</dbReference>
<evidence type="ECO:0000256" key="3">
    <source>
        <dbReference type="ARBA" id="ARBA00022989"/>
    </source>
</evidence>
<dbReference type="CDD" id="cd06225">
    <property type="entry name" value="HAMP"/>
    <property type="match status" value="1"/>
</dbReference>
<gene>
    <name evidence="11" type="ORF">UF78_11650</name>
</gene>